<dbReference type="PANTHER" id="PTHR24124">
    <property type="entry name" value="ANKYRIN REPEAT FAMILY A"/>
    <property type="match status" value="1"/>
</dbReference>
<dbReference type="SMART" id="SM00248">
    <property type="entry name" value="ANK"/>
    <property type="match status" value="3"/>
</dbReference>
<organism evidence="4 5">
    <name type="scientific">Clarias magur</name>
    <name type="common">Asian catfish</name>
    <name type="synonym">Macropteronotus magur</name>
    <dbReference type="NCBI Taxonomy" id="1594786"/>
    <lineage>
        <taxon>Eukaryota</taxon>
        <taxon>Metazoa</taxon>
        <taxon>Chordata</taxon>
        <taxon>Craniata</taxon>
        <taxon>Vertebrata</taxon>
        <taxon>Euteleostomi</taxon>
        <taxon>Actinopterygii</taxon>
        <taxon>Neopterygii</taxon>
        <taxon>Teleostei</taxon>
        <taxon>Ostariophysi</taxon>
        <taxon>Siluriformes</taxon>
        <taxon>Clariidae</taxon>
        <taxon>Clarias</taxon>
    </lineage>
</organism>
<dbReference type="InterPro" id="IPR002110">
    <property type="entry name" value="Ankyrin_rpt"/>
</dbReference>
<evidence type="ECO:0000256" key="1">
    <source>
        <dbReference type="ARBA" id="ARBA00022737"/>
    </source>
</evidence>
<evidence type="ECO:0000256" key="3">
    <source>
        <dbReference type="PROSITE-ProRule" id="PRU00023"/>
    </source>
</evidence>
<evidence type="ECO:0000313" key="5">
    <source>
        <dbReference type="Proteomes" id="UP000727407"/>
    </source>
</evidence>
<dbReference type="AlphaFoldDB" id="A0A8J4XFC2"/>
<keyword evidence="2 3" id="KW-0040">ANK repeat</keyword>
<dbReference type="GO" id="GO:0005634">
    <property type="term" value="C:nucleus"/>
    <property type="evidence" value="ECO:0007669"/>
    <property type="project" value="TreeGrafter"/>
</dbReference>
<feature type="repeat" description="ANK" evidence="3">
    <location>
        <begin position="276"/>
        <end position="308"/>
    </location>
</feature>
<proteinExistence type="predicted"/>
<protein>
    <submittedName>
        <fullName evidence="4">NF-kappa-B inhibitor zeta-like</fullName>
    </submittedName>
</protein>
<comment type="caution">
    <text evidence="4">The sequence shown here is derived from an EMBL/GenBank/DDBJ whole genome shotgun (WGS) entry which is preliminary data.</text>
</comment>
<evidence type="ECO:0000313" key="4">
    <source>
        <dbReference type="EMBL" id="KAF5908193.1"/>
    </source>
</evidence>
<evidence type="ECO:0000256" key="2">
    <source>
        <dbReference type="ARBA" id="ARBA00023043"/>
    </source>
</evidence>
<feature type="non-terminal residue" evidence="4">
    <location>
        <position position="1"/>
    </location>
</feature>
<keyword evidence="1" id="KW-0677">Repeat</keyword>
<dbReference type="PROSITE" id="PS50088">
    <property type="entry name" value="ANK_REPEAT"/>
    <property type="match status" value="1"/>
</dbReference>
<dbReference type="Proteomes" id="UP000727407">
    <property type="component" value="Unassembled WGS sequence"/>
</dbReference>
<dbReference type="InterPro" id="IPR036770">
    <property type="entry name" value="Ankyrin_rpt-contain_sf"/>
</dbReference>
<keyword evidence="5" id="KW-1185">Reference proteome</keyword>
<accession>A0A8J4XFC2</accession>
<dbReference type="EMBL" id="QNUK01000015">
    <property type="protein sequence ID" value="KAF5908193.1"/>
    <property type="molecule type" value="Genomic_DNA"/>
</dbReference>
<dbReference type="Pfam" id="PF12796">
    <property type="entry name" value="Ank_2"/>
    <property type="match status" value="1"/>
</dbReference>
<dbReference type="Gene3D" id="1.25.40.20">
    <property type="entry name" value="Ankyrin repeat-containing domain"/>
    <property type="match status" value="1"/>
</dbReference>
<dbReference type="GO" id="GO:0010468">
    <property type="term" value="P:regulation of gene expression"/>
    <property type="evidence" value="ECO:0007669"/>
    <property type="project" value="TreeGrafter"/>
</dbReference>
<dbReference type="PANTHER" id="PTHR24124:SF8">
    <property type="entry name" value="OCA DOMAIN-CONTAINING PROTEIN"/>
    <property type="match status" value="1"/>
</dbReference>
<gene>
    <name evidence="4" type="ORF">DAT39_002083</name>
</gene>
<dbReference type="PROSITE" id="PS50297">
    <property type="entry name" value="ANK_REP_REGION"/>
    <property type="match status" value="1"/>
</dbReference>
<reference evidence="4" key="1">
    <citation type="submission" date="2020-07" db="EMBL/GenBank/DDBJ databases">
        <title>Clarias magur genome sequencing, assembly and annotation.</title>
        <authorList>
            <person name="Kushwaha B."/>
            <person name="Kumar R."/>
            <person name="Das P."/>
            <person name="Joshi C.G."/>
            <person name="Kumar D."/>
            <person name="Nagpure N.S."/>
            <person name="Pandey M."/>
            <person name="Agarwal S."/>
            <person name="Srivastava S."/>
            <person name="Singh M."/>
            <person name="Sahoo L."/>
            <person name="Jayasankar P."/>
            <person name="Meher P.K."/>
            <person name="Koringa P.G."/>
            <person name="Iquebal M.A."/>
            <person name="Das S.P."/>
            <person name="Bit A."/>
            <person name="Patnaik S."/>
            <person name="Patel N."/>
            <person name="Shah T.M."/>
            <person name="Hinsu A."/>
            <person name="Jena J.K."/>
        </authorList>
    </citation>
    <scope>NUCLEOTIDE SEQUENCE</scope>
    <source>
        <strain evidence="4">CIFAMagur01</strain>
        <tissue evidence="4">Testis</tissue>
    </source>
</reference>
<name>A0A8J4XFC2_CLAMG</name>
<dbReference type="SUPFAM" id="SSF48403">
    <property type="entry name" value="Ankyrin repeat"/>
    <property type="match status" value="1"/>
</dbReference>
<dbReference type="OrthoDB" id="10252328at2759"/>
<sequence>MVRSQEENTGHKRICCEGEEKEYGDFVYNHSPIPGELALNMNGTKSPTSALTALNVEKNWQTKGLEELGIIVEVLEEDLKTCTARQSSNCLPTFSSELGNNFWFENIPQQGLSDESPTMPSCYAATKKSPMQSVELYCSAYSQTASLFTDTEVKITSGESDNETSCTPSDSKVHVPCPQEIYFSTMMDWWGSSYEIGNQSNSCSVQEQWNSMTSFWTQLEKELHLLNNISNQELLTQDDNGRSLLHRAIDEGKQSLVYVISRRMTDLNKLDIKDAEGKTPLHIAAQKNQHLVVADLISLGAKVNERDKYGKTCLHICAEYGYIKVLEVLKSCMKNGTYIDLDARDVNGLSALQLASVALKSIVGDLEKSVTMGQARVHSQRKEQMMETLKCLLQMECNRQCL</sequence>